<reference evidence="10" key="1">
    <citation type="submission" date="2016-10" db="EMBL/GenBank/DDBJ databases">
        <authorList>
            <person name="Varghese N."/>
            <person name="Submissions S."/>
        </authorList>
    </citation>
    <scope>NUCLEOTIDE SEQUENCE [LARGE SCALE GENOMIC DNA]</scope>
    <source>
        <strain evidence="10">DSM 17044</strain>
    </source>
</reference>
<accession>A0A1H7VYC9</accession>
<protein>
    <recommendedName>
        <fullName evidence="5">5'-deoxynucleotidase</fullName>
        <ecNumber evidence="5">3.1.3.89</ecNumber>
    </recommendedName>
</protein>
<evidence type="ECO:0000256" key="7">
    <source>
        <dbReference type="ARBA" id="ARBA00022801"/>
    </source>
</evidence>
<dbReference type="GO" id="GO:0002953">
    <property type="term" value="F:5'-deoxynucleotidase activity"/>
    <property type="evidence" value="ECO:0007669"/>
    <property type="project" value="UniProtKB-EC"/>
</dbReference>
<name>A0A1H7VYC9_STIAU</name>
<dbReference type="OrthoDB" id="9796032at2"/>
<comment type="cofactor">
    <cofactor evidence="2">
        <name>Mn(2+)</name>
        <dbReference type="ChEBI" id="CHEBI:29035"/>
    </cofactor>
</comment>
<evidence type="ECO:0000256" key="5">
    <source>
        <dbReference type="ARBA" id="ARBA00012964"/>
    </source>
</evidence>
<dbReference type="GO" id="GO:0005737">
    <property type="term" value="C:cytoplasm"/>
    <property type="evidence" value="ECO:0007669"/>
    <property type="project" value="TreeGrafter"/>
</dbReference>
<dbReference type="SUPFAM" id="SSF109604">
    <property type="entry name" value="HD-domain/PDEase-like"/>
    <property type="match status" value="1"/>
</dbReference>
<dbReference type="RefSeq" id="WP_075008522.1">
    <property type="nucleotide sequence ID" value="NZ_FOAP01000012.1"/>
</dbReference>
<evidence type="ECO:0000256" key="2">
    <source>
        <dbReference type="ARBA" id="ARBA00001936"/>
    </source>
</evidence>
<evidence type="ECO:0000256" key="4">
    <source>
        <dbReference type="ARBA" id="ARBA00011738"/>
    </source>
</evidence>
<keyword evidence="7 9" id="KW-0378">Hydrolase</keyword>
<dbReference type="Pfam" id="PF13023">
    <property type="entry name" value="HD_3"/>
    <property type="match status" value="1"/>
</dbReference>
<organism evidence="9 10">
    <name type="scientific">Stigmatella aurantiaca</name>
    <dbReference type="NCBI Taxonomy" id="41"/>
    <lineage>
        <taxon>Bacteria</taxon>
        <taxon>Pseudomonadati</taxon>
        <taxon>Myxococcota</taxon>
        <taxon>Myxococcia</taxon>
        <taxon>Myxococcales</taxon>
        <taxon>Cystobacterineae</taxon>
        <taxon>Archangiaceae</taxon>
        <taxon>Stigmatella</taxon>
    </lineage>
</organism>
<evidence type="ECO:0000313" key="9">
    <source>
        <dbReference type="EMBL" id="SEM14074.1"/>
    </source>
</evidence>
<dbReference type="GO" id="GO:0046872">
    <property type="term" value="F:metal ion binding"/>
    <property type="evidence" value="ECO:0007669"/>
    <property type="project" value="UniProtKB-KW"/>
</dbReference>
<dbReference type="SMART" id="SM00471">
    <property type="entry name" value="HDc"/>
    <property type="match status" value="1"/>
</dbReference>
<keyword evidence="6" id="KW-0479">Metal-binding</keyword>
<feature type="domain" description="HD" evidence="8">
    <location>
        <begin position="51"/>
        <end position="154"/>
    </location>
</feature>
<dbReference type="EMBL" id="FOAP01000012">
    <property type="protein sequence ID" value="SEM14074.1"/>
    <property type="molecule type" value="Genomic_DNA"/>
</dbReference>
<evidence type="ECO:0000256" key="6">
    <source>
        <dbReference type="ARBA" id="ARBA00022723"/>
    </source>
</evidence>
<keyword evidence="10" id="KW-1185">Reference proteome</keyword>
<dbReference type="EC" id="3.1.3.89" evidence="5"/>
<evidence type="ECO:0000313" key="10">
    <source>
        <dbReference type="Proteomes" id="UP000182719"/>
    </source>
</evidence>
<gene>
    <name evidence="9" type="ORF">SAMN05444354_11262</name>
</gene>
<dbReference type="PANTHER" id="PTHR11845">
    <property type="entry name" value="5'-DEOXYNUCLEOTIDASE HDDC2"/>
    <property type="match status" value="1"/>
</dbReference>
<dbReference type="InterPro" id="IPR003607">
    <property type="entry name" value="HD/PDEase_dom"/>
</dbReference>
<proteinExistence type="predicted"/>
<dbReference type="CDD" id="cd00077">
    <property type="entry name" value="HDc"/>
    <property type="match status" value="1"/>
</dbReference>
<dbReference type="Gene3D" id="1.10.3210.10">
    <property type="entry name" value="Hypothetical protein af1432"/>
    <property type="match status" value="1"/>
</dbReference>
<sequence>MKTKAPPPITHLAGRAALPLIEAYFEFNHLKQLYRQGWLRVGVPPERCESVGEHSLGVALLCLFLAESWFPEADAFKTVRIALLHDLGEARVGDITPHDGVSPGQKHVLERKAVEQILGKLPRGAEYLALWDEYEQGSSFEARLVRQVDRLEMGLQACVYEHQGMGDLSQFFASAQKVLETPQLQALFAELQALRPPTPGRGSAEPGA</sequence>
<comment type="subunit">
    <text evidence="4">Homodimer.</text>
</comment>
<dbReference type="InterPro" id="IPR006674">
    <property type="entry name" value="HD_domain"/>
</dbReference>
<dbReference type="PANTHER" id="PTHR11845:SF13">
    <property type="entry name" value="5'-DEOXYNUCLEOTIDASE HDDC2"/>
    <property type="match status" value="1"/>
</dbReference>
<dbReference type="Proteomes" id="UP000182719">
    <property type="component" value="Unassembled WGS sequence"/>
</dbReference>
<dbReference type="FunFam" id="1.10.3210.10:FF:000035">
    <property type="entry name" value="HD family hydrolase"/>
    <property type="match status" value="1"/>
</dbReference>
<comment type="catalytic activity">
    <reaction evidence="1">
        <text>a 2'-deoxyribonucleoside 5'-phosphate + H2O = a 2'-deoxyribonucleoside + phosphate</text>
        <dbReference type="Rhea" id="RHEA:36167"/>
        <dbReference type="ChEBI" id="CHEBI:15377"/>
        <dbReference type="ChEBI" id="CHEBI:18274"/>
        <dbReference type="ChEBI" id="CHEBI:43474"/>
        <dbReference type="ChEBI" id="CHEBI:65317"/>
        <dbReference type="EC" id="3.1.3.89"/>
    </reaction>
</comment>
<evidence type="ECO:0000256" key="3">
    <source>
        <dbReference type="ARBA" id="ARBA00001941"/>
    </source>
</evidence>
<evidence type="ECO:0000259" key="8">
    <source>
        <dbReference type="PROSITE" id="PS51831"/>
    </source>
</evidence>
<dbReference type="PROSITE" id="PS51831">
    <property type="entry name" value="HD"/>
    <property type="match status" value="1"/>
</dbReference>
<dbReference type="InterPro" id="IPR039356">
    <property type="entry name" value="YfbR/HDDC2"/>
</dbReference>
<evidence type="ECO:0000256" key="1">
    <source>
        <dbReference type="ARBA" id="ARBA00001638"/>
    </source>
</evidence>
<comment type="cofactor">
    <cofactor evidence="3">
        <name>Co(2+)</name>
        <dbReference type="ChEBI" id="CHEBI:48828"/>
    </cofactor>
</comment>
<dbReference type="AlphaFoldDB" id="A0A1H7VYC9"/>